<dbReference type="Proteomes" id="UP000321419">
    <property type="component" value="Unassembled WGS sequence"/>
</dbReference>
<dbReference type="InterPro" id="IPR011761">
    <property type="entry name" value="ATP-grasp"/>
</dbReference>
<evidence type="ECO:0000313" key="5">
    <source>
        <dbReference type="Proteomes" id="UP000321419"/>
    </source>
</evidence>
<dbReference type="GO" id="GO:0046872">
    <property type="term" value="F:metal ion binding"/>
    <property type="evidence" value="ECO:0007669"/>
    <property type="project" value="InterPro"/>
</dbReference>
<gene>
    <name evidence="4" type="ORF">PES01_37440</name>
</gene>
<dbReference type="GO" id="GO:0009432">
    <property type="term" value="P:SOS response"/>
    <property type="evidence" value="ECO:0007669"/>
    <property type="project" value="TreeGrafter"/>
</dbReference>
<dbReference type="RefSeq" id="WP_089349034.1">
    <property type="nucleotide sequence ID" value="NZ_BJUM01000062.1"/>
</dbReference>
<dbReference type="GO" id="GO:0018169">
    <property type="term" value="F:ribosomal S6-glutamic acid ligase activity"/>
    <property type="evidence" value="ECO:0007669"/>
    <property type="project" value="TreeGrafter"/>
</dbReference>
<dbReference type="AlphaFoldDB" id="A0A510Y0X1"/>
<proteinExistence type="predicted"/>
<dbReference type="PANTHER" id="PTHR21621">
    <property type="entry name" value="RIBOSOMAL PROTEIN S6 MODIFICATION PROTEIN"/>
    <property type="match status" value="1"/>
</dbReference>
<evidence type="ECO:0000256" key="2">
    <source>
        <dbReference type="PROSITE-ProRule" id="PRU00409"/>
    </source>
</evidence>
<keyword evidence="5" id="KW-1185">Reference proteome</keyword>
<evidence type="ECO:0000313" key="4">
    <source>
        <dbReference type="EMBL" id="GEK56899.1"/>
    </source>
</evidence>
<evidence type="ECO:0000259" key="3">
    <source>
        <dbReference type="PROSITE" id="PS50975"/>
    </source>
</evidence>
<dbReference type="PANTHER" id="PTHR21621:SF0">
    <property type="entry name" value="BETA-CITRYLGLUTAMATE SYNTHASE B-RELATED"/>
    <property type="match status" value="1"/>
</dbReference>
<keyword evidence="2" id="KW-0547">Nucleotide-binding</keyword>
<dbReference type="GO" id="GO:0005524">
    <property type="term" value="F:ATP binding"/>
    <property type="evidence" value="ECO:0007669"/>
    <property type="project" value="UniProtKB-UniRule"/>
</dbReference>
<dbReference type="InterPro" id="IPR013651">
    <property type="entry name" value="ATP-grasp_RimK-type"/>
</dbReference>
<accession>A0A510Y0X1</accession>
<dbReference type="PROSITE" id="PS50975">
    <property type="entry name" value="ATP_GRASP"/>
    <property type="match status" value="1"/>
</dbReference>
<dbReference type="GO" id="GO:0005737">
    <property type="term" value="C:cytoplasm"/>
    <property type="evidence" value="ECO:0007669"/>
    <property type="project" value="TreeGrafter"/>
</dbReference>
<dbReference type="OrthoDB" id="583309at2"/>
<reference evidence="4 5" key="1">
    <citation type="submission" date="2019-07" db="EMBL/GenBank/DDBJ databases">
        <title>Whole genome shotgun sequence of Pseudoalteromonas espejiana NBRC 102222.</title>
        <authorList>
            <person name="Hosoyama A."/>
            <person name="Uohara A."/>
            <person name="Ohji S."/>
            <person name="Ichikawa N."/>
        </authorList>
    </citation>
    <scope>NUCLEOTIDE SEQUENCE [LARGE SCALE GENOMIC DNA]</scope>
    <source>
        <strain evidence="4 5">NBRC 102222</strain>
    </source>
</reference>
<dbReference type="EMBL" id="BJUM01000062">
    <property type="protein sequence ID" value="GEK56899.1"/>
    <property type="molecule type" value="Genomic_DNA"/>
</dbReference>
<keyword evidence="2" id="KW-0067">ATP-binding</keyword>
<dbReference type="Pfam" id="PF08443">
    <property type="entry name" value="RimK"/>
    <property type="match status" value="1"/>
</dbReference>
<comment type="caution">
    <text evidence="4">The sequence shown here is derived from an EMBL/GenBank/DDBJ whole genome shotgun (WGS) entry which is preliminary data.</text>
</comment>
<sequence>MAYIVIGQLHDEHALKILNKLKARNVDAYLLQTHDFPRKVKFSFSPNDGDGSLTLSCGTLINLSDIKAVFWRSFSGVSDEETRATFMTEQGISAKDSMACLRTWFYLKNGTKWVNGWEAFQHHQEKPYQLQKIKNLGVKIPQTYVGNNIEDIKLAYKNLDQSIFKPVFGGAHTEILTESHFEAGRVEAALAKSPITVQEFIAGTNIRTYVVGERVISIELKSELADFRVDDDAKLVVIDTPELIKSQAKQIAEELYLNWTAIDWRRNESGEYYFLEANPSPMFIGFEKQSGISMSDYIVDYMLEH</sequence>
<feature type="domain" description="ATP-grasp" evidence="3">
    <location>
        <begin position="130"/>
        <end position="303"/>
    </location>
</feature>
<evidence type="ECO:0000256" key="1">
    <source>
        <dbReference type="ARBA" id="ARBA00023211"/>
    </source>
</evidence>
<dbReference type="Gene3D" id="3.30.470.20">
    <property type="entry name" value="ATP-grasp fold, B domain"/>
    <property type="match status" value="1"/>
</dbReference>
<keyword evidence="1" id="KW-0464">Manganese</keyword>
<protein>
    <recommendedName>
        <fullName evidence="3">ATP-grasp domain-containing protein</fullName>
    </recommendedName>
</protein>
<dbReference type="SUPFAM" id="SSF56059">
    <property type="entry name" value="Glutathione synthetase ATP-binding domain-like"/>
    <property type="match status" value="1"/>
</dbReference>
<name>A0A510Y0X1_9GAMM</name>
<organism evidence="4 5">
    <name type="scientific">Pseudoalteromonas espejiana</name>
    <dbReference type="NCBI Taxonomy" id="28107"/>
    <lineage>
        <taxon>Bacteria</taxon>
        <taxon>Pseudomonadati</taxon>
        <taxon>Pseudomonadota</taxon>
        <taxon>Gammaproteobacteria</taxon>
        <taxon>Alteromonadales</taxon>
        <taxon>Pseudoalteromonadaceae</taxon>
        <taxon>Pseudoalteromonas</taxon>
    </lineage>
</organism>